<dbReference type="SMART" id="SM00365">
    <property type="entry name" value="LRR_SD22"/>
    <property type="match status" value="4"/>
</dbReference>
<organism evidence="5 6">
    <name type="scientific">Nicrophorus vespilloides</name>
    <name type="common">Boreal carrion beetle</name>
    <dbReference type="NCBI Taxonomy" id="110193"/>
    <lineage>
        <taxon>Eukaryota</taxon>
        <taxon>Metazoa</taxon>
        <taxon>Ecdysozoa</taxon>
        <taxon>Arthropoda</taxon>
        <taxon>Hexapoda</taxon>
        <taxon>Insecta</taxon>
        <taxon>Pterygota</taxon>
        <taxon>Neoptera</taxon>
        <taxon>Endopterygota</taxon>
        <taxon>Coleoptera</taxon>
        <taxon>Polyphaga</taxon>
        <taxon>Staphyliniformia</taxon>
        <taxon>Silphidae</taxon>
        <taxon>Nicrophorinae</taxon>
        <taxon>Nicrophorus</taxon>
    </lineage>
</organism>
<keyword evidence="1" id="KW-0433">Leucine-rich repeat</keyword>
<name>A0ABM1M458_NICVS</name>
<accession>A0ABM1M458</accession>
<reference evidence="6 7" key="1">
    <citation type="submission" date="2025-05" db="UniProtKB">
        <authorList>
            <consortium name="RefSeq"/>
        </authorList>
    </citation>
    <scope>IDENTIFICATION</scope>
    <source>
        <tissue evidence="6 7">Whole Larva</tissue>
    </source>
</reference>
<evidence type="ECO:0000256" key="3">
    <source>
        <dbReference type="ARBA" id="ARBA00022737"/>
    </source>
</evidence>
<keyword evidence="5" id="KW-1185">Reference proteome</keyword>
<dbReference type="Pfam" id="PF13855">
    <property type="entry name" value="LRR_8"/>
    <property type="match status" value="3"/>
</dbReference>
<sequence length="456" mass="52748">MELWFTLFIIVISSTQTRQCCTSKKTPGSTEQLVCVNVTTHYMESLRINRTDKLVCQGCHLNTLTSAALNFTPNRLHLLYLSSAQMHRIEDNAFSKLVQLKKLLLRKNHLTEVNEKTFIGLRMLIQLDLSNNMIEILPDDVFKPMLYLDLLNLNENLIRDLRPRCFNNLSYLKYLYLNNNDIESVDPYIFKYMTSLKIIYLENNRIKELSPLAFANLNNLVFMYLNNNSLERLSDYNFVKLTNLVDLQLRMNSISSIPASCFNGLRKLKYLYLGDNNISRLEVHSFTGLDSLNVLDLLHNEIREFSLDYLGGTPELNVIWMEGNAIRVLDSGDFGAVLQNLKSFDVQMNQLEWFNYKLLHKKLPSLKNLIVGGNLFKCEFLLPMMDYFDGVNATLCVDYGCNETDIYELADTLCNTAFYNESIDSGDSGAQTFNFLLVKFYLFVYFVDFCFAFSFS</sequence>
<dbReference type="GeneID" id="108557378"/>
<dbReference type="RefSeq" id="XP_017769359.1">
    <property type="nucleotide sequence ID" value="XM_017913870.1"/>
</dbReference>
<dbReference type="Gene3D" id="3.80.10.10">
    <property type="entry name" value="Ribonuclease Inhibitor"/>
    <property type="match status" value="3"/>
</dbReference>
<dbReference type="PROSITE" id="PS51450">
    <property type="entry name" value="LRR"/>
    <property type="match status" value="3"/>
</dbReference>
<dbReference type="PANTHER" id="PTHR24373:SF275">
    <property type="entry name" value="TIR DOMAIN-CONTAINING PROTEIN"/>
    <property type="match status" value="1"/>
</dbReference>
<evidence type="ECO:0000313" key="5">
    <source>
        <dbReference type="Proteomes" id="UP000695000"/>
    </source>
</evidence>
<proteinExistence type="predicted"/>
<evidence type="ECO:0000256" key="4">
    <source>
        <dbReference type="SAM" id="SignalP"/>
    </source>
</evidence>
<dbReference type="InterPro" id="IPR003591">
    <property type="entry name" value="Leu-rich_rpt_typical-subtyp"/>
</dbReference>
<evidence type="ECO:0000313" key="7">
    <source>
        <dbReference type="RefSeq" id="XP_017769359.1"/>
    </source>
</evidence>
<protein>
    <submittedName>
        <fullName evidence="6 7">Insulin-like growth factor-binding protein complex acid labile subunit</fullName>
    </submittedName>
</protein>
<dbReference type="InterPro" id="IPR001611">
    <property type="entry name" value="Leu-rich_rpt"/>
</dbReference>
<dbReference type="InterPro" id="IPR032675">
    <property type="entry name" value="LRR_dom_sf"/>
</dbReference>
<dbReference type="RefSeq" id="XP_017769358.1">
    <property type="nucleotide sequence ID" value="XM_017913869.1"/>
</dbReference>
<gene>
    <name evidence="6 7" type="primary">LOC108557378</name>
</gene>
<feature type="signal peptide" evidence="4">
    <location>
        <begin position="1"/>
        <end position="17"/>
    </location>
</feature>
<evidence type="ECO:0000256" key="2">
    <source>
        <dbReference type="ARBA" id="ARBA00022729"/>
    </source>
</evidence>
<keyword evidence="2 4" id="KW-0732">Signal</keyword>
<dbReference type="InterPro" id="IPR050328">
    <property type="entry name" value="Dev_Immune_Receptor"/>
</dbReference>
<dbReference type="PANTHER" id="PTHR24373">
    <property type="entry name" value="SLIT RELATED LEUCINE-RICH REPEAT NEURONAL PROTEIN"/>
    <property type="match status" value="1"/>
</dbReference>
<keyword evidence="3" id="KW-0677">Repeat</keyword>
<dbReference type="SMART" id="SM00369">
    <property type="entry name" value="LRR_TYP"/>
    <property type="match status" value="10"/>
</dbReference>
<evidence type="ECO:0000313" key="6">
    <source>
        <dbReference type="RefSeq" id="XP_017769358.1"/>
    </source>
</evidence>
<evidence type="ECO:0000256" key="1">
    <source>
        <dbReference type="ARBA" id="ARBA00022614"/>
    </source>
</evidence>
<dbReference type="SUPFAM" id="SSF52058">
    <property type="entry name" value="L domain-like"/>
    <property type="match status" value="1"/>
</dbReference>
<feature type="chain" id="PRO_5045022667" evidence="4">
    <location>
        <begin position="18"/>
        <end position="456"/>
    </location>
</feature>
<dbReference type="Proteomes" id="UP000695000">
    <property type="component" value="Unplaced"/>
</dbReference>